<evidence type="ECO:0000256" key="1">
    <source>
        <dbReference type="ARBA" id="ARBA00005417"/>
    </source>
</evidence>
<evidence type="ECO:0000259" key="5">
    <source>
        <dbReference type="PROSITE" id="PS50893"/>
    </source>
</evidence>
<protein>
    <submittedName>
        <fullName evidence="6">Zinc transport system ATP-binding protein</fullName>
    </submittedName>
</protein>
<reference evidence="6" key="1">
    <citation type="journal article" date="2005" name="Environ. Microbiol.">
        <title>Genetic and functional properties of uncultivated thermophilic crenarchaeotes from a subsurface gold mine as revealed by analysis of genome fragments.</title>
        <authorList>
            <person name="Nunoura T."/>
            <person name="Hirayama H."/>
            <person name="Takami H."/>
            <person name="Oida H."/>
            <person name="Nishi S."/>
            <person name="Shimamura S."/>
            <person name="Suzuki Y."/>
            <person name="Inagaki F."/>
            <person name="Takai K."/>
            <person name="Nealson K.H."/>
            <person name="Horikoshi K."/>
        </authorList>
    </citation>
    <scope>NUCLEOTIDE SEQUENCE</scope>
</reference>
<accession>H5SSH2</accession>
<dbReference type="GO" id="GO:0016887">
    <property type="term" value="F:ATP hydrolysis activity"/>
    <property type="evidence" value="ECO:0007669"/>
    <property type="project" value="InterPro"/>
</dbReference>
<evidence type="ECO:0000256" key="2">
    <source>
        <dbReference type="ARBA" id="ARBA00022448"/>
    </source>
</evidence>
<dbReference type="CDD" id="cd03235">
    <property type="entry name" value="ABC_Metallic_Cations"/>
    <property type="match status" value="1"/>
</dbReference>
<dbReference type="PANTHER" id="PTHR42734">
    <property type="entry name" value="METAL TRANSPORT SYSTEM ATP-BINDING PROTEIN TM_0124-RELATED"/>
    <property type="match status" value="1"/>
</dbReference>
<comment type="similarity">
    <text evidence="1">Belongs to the ABC transporter superfamily.</text>
</comment>
<evidence type="ECO:0000256" key="4">
    <source>
        <dbReference type="ARBA" id="ARBA00022840"/>
    </source>
</evidence>
<gene>
    <name evidence="6" type="ORF">HGMM_OP3C263</name>
</gene>
<dbReference type="InterPro" id="IPR003439">
    <property type="entry name" value="ABC_transporter-like_ATP-bd"/>
</dbReference>
<dbReference type="InterPro" id="IPR050153">
    <property type="entry name" value="Metal_Ion_Import_ABC"/>
</dbReference>
<keyword evidence="2" id="KW-0813">Transport</keyword>
<dbReference type="EMBL" id="AP011802">
    <property type="protein sequence ID" value="BAL59108.1"/>
    <property type="molecule type" value="Genomic_DNA"/>
</dbReference>
<organism evidence="6">
    <name type="scientific">Acetithermum autotrophicum</name>
    <dbReference type="NCBI Taxonomy" id="1446466"/>
    <lineage>
        <taxon>Bacteria</taxon>
        <taxon>Candidatus Bipolaricaulota</taxon>
        <taxon>Candidatus Acetithermum</taxon>
    </lineage>
</organism>
<dbReference type="InterPro" id="IPR017871">
    <property type="entry name" value="ABC_transporter-like_CS"/>
</dbReference>
<dbReference type="Gene3D" id="3.40.50.300">
    <property type="entry name" value="P-loop containing nucleotide triphosphate hydrolases"/>
    <property type="match status" value="1"/>
</dbReference>
<reference evidence="6" key="2">
    <citation type="journal article" date="2012" name="PLoS ONE">
        <title>A Deeply Branching Thermophilic Bacterium with an Ancient Acetyl-CoA Pathway Dominates a Subsurface Ecosystem.</title>
        <authorList>
            <person name="Takami H."/>
            <person name="Noguchi H."/>
            <person name="Takaki Y."/>
            <person name="Uchiyama I."/>
            <person name="Toyoda A."/>
            <person name="Nishi S."/>
            <person name="Chee G.-J."/>
            <person name="Arai W."/>
            <person name="Nunoura T."/>
            <person name="Itoh T."/>
            <person name="Hattori M."/>
            <person name="Takai K."/>
        </authorList>
    </citation>
    <scope>NUCLEOTIDE SEQUENCE</scope>
</reference>
<dbReference type="AlphaFoldDB" id="H5SSH2"/>
<dbReference type="FunFam" id="3.40.50.300:FF:000134">
    <property type="entry name" value="Iron-enterobactin ABC transporter ATP-binding protein"/>
    <property type="match status" value="1"/>
</dbReference>
<keyword evidence="4 6" id="KW-0067">ATP-binding</keyword>
<dbReference type="PROSITE" id="PS00211">
    <property type="entry name" value="ABC_TRANSPORTER_1"/>
    <property type="match status" value="1"/>
</dbReference>
<sequence>MSESVIEIEHLWFSYGTEPVLEDISLIVKRGDIVGLIGPNGSGKTTLLKVILGLLQPQRGQIRIFGRELAHFRDRSRIGYVRQRSWDFERNFPASVEEIVRMGRVPRLSRWRIWSRADSDAVTRALRAVHMEELRHRPISELSGGQQQRVFLARVLSQEPELLLLDEPTAAVDPQIEAEFYELLGRLNREQGLTIVLVSHDIEAIVTQVTKIACLNRKLLFCGTPQECVASDLLERVYAGRKLVQHQHPWG</sequence>
<dbReference type="PROSITE" id="PS50893">
    <property type="entry name" value="ABC_TRANSPORTER_2"/>
    <property type="match status" value="1"/>
</dbReference>
<dbReference type="SUPFAM" id="SSF52540">
    <property type="entry name" value="P-loop containing nucleoside triphosphate hydrolases"/>
    <property type="match status" value="1"/>
</dbReference>
<dbReference type="InterPro" id="IPR003593">
    <property type="entry name" value="AAA+_ATPase"/>
</dbReference>
<feature type="domain" description="ABC transporter" evidence="5">
    <location>
        <begin position="6"/>
        <end position="242"/>
    </location>
</feature>
<proteinExistence type="inferred from homology"/>
<evidence type="ECO:0000256" key="3">
    <source>
        <dbReference type="ARBA" id="ARBA00022741"/>
    </source>
</evidence>
<dbReference type="PANTHER" id="PTHR42734:SF17">
    <property type="entry name" value="METAL TRANSPORT SYSTEM ATP-BINDING PROTEIN TM_0124-RELATED"/>
    <property type="match status" value="1"/>
</dbReference>
<dbReference type="SMART" id="SM00382">
    <property type="entry name" value="AAA"/>
    <property type="match status" value="1"/>
</dbReference>
<dbReference type="Pfam" id="PF00005">
    <property type="entry name" value="ABC_tran"/>
    <property type="match status" value="1"/>
</dbReference>
<dbReference type="InterPro" id="IPR027417">
    <property type="entry name" value="P-loop_NTPase"/>
</dbReference>
<keyword evidence="3" id="KW-0547">Nucleotide-binding</keyword>
<dbReference type="GO" id="GO:0005524">
    <property type="term" value="F:ATP binding"/>
    <property type="evidence" value="ECO:0007669"/>
    <property type="project" value="UniProtKB-KW"/>
</dbReference>
<evidence type="ECO:0000313" key="6">
    <source>
        <dbReference type="EMBL" id="BAL59108.1"/>
    </source>
</evidence>
<name>H5SSH2_ACEAU</name>